<dbReference type="Pfam" id="PF07589">
    <property type="entry name" value="PEP-CTERM"/>
    <property type="match status" value="1"/>
</dbReference>
<evidence type="ECO:0000259" key="3">
    <source>
        <dbReference type="Pfam" id="PF07589"/>
    </source>
</evidence>
<accession>A0A501XQL5</accession>
<proteinExistence type="predicted"/>
<keyword evidence="1" id="KW-0472">Membrane</keyword>
<keyword evidence="1" id="KW-0812">Transmembrane</keyword>
<keyword evidence="1" id="KW-1133">Transmembrane helix</keyword>
<evidence type="ECO:0000256" key="1">
    <source>
        <dbReference type="SAM" id="Phobius"/>
    </source>
</evidence>
<dbReference type="NCBIfam" id="NF035944">
    <property type="entry name" value="PEPxxWA-CTERM"/>
    <property type="match status" value="1"/>
</dbReference>
<dbReference type="InterPro" id="IPR024079">
    <property type="entry name" value="MetalloPept_cat_dom_sf"/>
</dbReference>
<dbReference type="InterPro" id="IPR013424">
    <property type="entry name" value="Ice-binding_C"/>
</dbReference>
<comment type="caution">
    <text evidence="4">The sequence shown here is derived from an EMBL/GenBank/DDBJ whole genome shotgun (WGS) entry which is preliminary data.</text>
</comment>
<sequence length="383" mass="41786">MKTRILGAILASALIAQPALALKIDLFDQGGLAEDTAAYNSFRKAADFWESMITTDTTLRIDIKFYGQGVNGPIGGTENYYYVPNVGTVVTALGAVGNSALDAIAIANLPDASSGSIGMWKPGYTNAFYQTGADPFSSIYDNDGSWNNQAFGVTWAQGKALGLIQVDSYKDGKINFNSDLNFDFDPTDGISKGAYDFTFTAFHEIGHIMGFTSGVDYYDAYAPNIWRNWNYDWIGHGMDMFRYSANGLDWSMGGNPFFSIDGGATAFMDGYFSTGVNWGDGQQASHWKEGLGMMDPTSRRGEMGVVNALDMAAFDALGWNLNFDVLANPDFRANTRLMFGVVPEPSSWAMLIAGFGFVGLMARRRYRPNNSGSSAEREHQLFG</sequence>
<dbReference type="Proteomes" id="UP000319897">
    <property type="component" value="Unassembled WGS sequence"/>
</dbReference>
<feature type="transmembrane region" description="Helical" evidence="1">
    <location>
        <begin position="345"/>
        <end position="362"/>
    </location>
</feature>
<name>A0A501XQL5_9SPHN</name>
<dbReference type="EMBL" id="VFSU01000016">
    <property type="protein sequence ID" value="TPE62846.1"/>
    <property type="molecule type" value="Genomic_DNA"/>
</dbReference>
<dbReference type="GO" id="GO:0008237">
    <property type="term" value="F:metallopeptidase activity"/>
    <property type="evidence" value="ECO:0007669"/>
    <property type="project" value="InterPro"/>
</dbReference>
<organism evidence="4 5">
    <name type="scientific">Sandaracinobacter neustonicus</name>
    <dbReference type="NCBI Taxonomy" id="1715348"/>
    <lineage>
        <taxon>Bacteria</taxon>
        <taxon>Pseudomonadati</taxon>
        <taxon>Pseudomonadota</taxon>
        <taxon>Alphaproteobacteria</taxon>
        <taxon>Sphingomonadales</taxon>
        <taxon>Sphingosinicellaceae</taxon>
        <taxon>Sandaracinobacter</taxon>
    </lineage>
</organism>
<dbReference type="OrthoDB" id="8198236at2"/>
<protein>
    <submittedName>
        <fullName evidence="4">PEP-CTERM sorting domain-containing protein</fullName>
    </submittedName>
</protein>
<gene>
    <name evidence="4" type="ORF">FJQ54_04815</name>
</gene>
<evidence type="ECO:0000256" key="2">
    <source>
        <dbReference type="SAM" id="SignalP"/>
    </source>
</evidence>
<dbReference type="SUPFAM" id="SSF55486">
    <property type="entry name" value="Metalloproteases ('zincins'), catalytic domain"/>
    <property type="match status" value="1"/>
</dbReference>
<feature type="domain" description="Ice-binding protein C-terminal" evidence="3">
    <location>
        <begin position="342"/>
        <end position="365"/>
    </location>
</feature>
<keyword evidence="2" id="KW-0732">Signal</keyword>
<reference evidence="4 5" key="1">
    <citation type="submission" date="2019-06" db="EMBL/GenBank/DDBJ databases">
        <authorList>
            <person name="Lee I."/>
            <person name="Jang G.I."/>
            <person name="Hwang C.Y."/>
        </authorList>
    </citation>
    <scope>NUCLEOTIDE SEQUENCE [LARGE SCALE GENOMIC DNA]</scope>
    <source>
        <strain evidence="4 5">PAMC 28131</strain>
    </source>
</reference>
<dbReference type="NCBIfam" id="NF038122">
    <property type="entry name" value="metallo_LGF"/>
    <property type="match status" value="1"/>
</dbReference>
<dbReference type="NCBIfam" id="TIGR02595">
    <property type="entry name" value="PEP_CTERM"/>
    <property type="match status" value="1"/>
</dbReference>
<dbReference type="AlphaFoldDB" id="A0A501XQL5"/>
<dbReference type="Gene3D" id="3.40.390.10">
    <property type="entry name" value="Collagenase (Catalytic Domain)"/>
    <property type="match status" value="1"/>
</dbReference>
<evidence type="ECO:0000313" key="4">
    <source>
        <dbReference type="EMBL" id="TPE62846.1"/>
    </source>
</evidence>
<feature type="chain" id="PRO_5021421212" evidence="2">
    <location>
        <begin position="22"/>
        <end position="383"/>
    </location>
</feature>
<feature type="signal peptide" evidence="2">
    <location>
        <begin position="1"/>
        <end position="21"/>
    </location>
</feature>
<evidence type="ECO:0000313" key="5">
    <source>
        <dbReference type="Proteomes" id="UP000319897"/>
    </source>
</evidence>
<keyword evidence="5" id="KW-1185">Reference proteome</keyword>